<feature type="compositionally biased region" description="Basic and acidic residues" evidence="1">
    <location>
        <begin position="74"/>
        <end position="84"/>
    </location>
</feature>
<gene>
    <name evidence="2" type="ORF">E2C01_027460</name>
</gene>
<dbReference type="Proteomes" id="UP000324222">
    <property type="component" value="Unassembled WGS sequence"/>
</dbReference>
<evidence type="ECO:0000313" key="3">
    <source>
        <dbReference type="Proteomes" id="UP000324222"/>
    </source>
</evidence>
<evidence type="ECO:0000256" key="1">
    <source>
        <dbReference type="SAM" id="MobiDB-lite"/>
    </source>
</evidence>
<keyword evidence="3" id="KW-1185">Reference proteome</keyword>
<accession>A0A5B7ENS7</accession>
<evidence type="ECO:0000313" key="2">
    <source>
        <dbReference type="EMBL" id="MPC34084.1"/>
    </source>
</evidence>
<organism evidence="2 3">
    <name type="scientific">Portunus trituberculatus</name>
    <name type="common">Swimming crab</name>
    <name type="synonym">Neptunus trituberculatus</name>
    <dbReference type="NCBI Taxonomy" id="210409"/>
    <lineage>
        <taxon>Eukaryota</taxon>
        <taxon>Metazoa</taxon>
        <taxon>Ecdysozoa</taxon>
        <taxon>Arthropoda</taxon>
        <taxon>Crustacea</taxon>
        <taxon>Multicrustacea</taxon>
        <taxon>Malacostraca</taxon>
        <taxon>Eumalacostraca</taxon>
        <taxon>Eucarida</taxon>
        <taxon>Decapoda</taxon>
        <taxon>Pleocyemata</taxon>
        <taxon>Brachyura</taxon>
        <taxon>Eubrachyura</taxon>
        <taxon>Portunoidea</taxon>
        <taxon>Portunidae</taxon>
        <taxon>Portuninae</taxon>
        <taxon>Portunus</taxon>
    </lineage>
</organism>
<reference evidence="2 3" key="1">
    <citation type="submission" date="2019-05" db="EMBL/GenBank/DDBJ databases">
        <title>Another draft genome of Portunus trituberculatus and its Hox gene families provides insights of decapod evolution.</title>
        <authorList>
            <person name="Jeong J.-H."/>
            <person name="Song I."/>
            <person name="Kim S."/>
            <person name="Choi T."/>
            <person name="Kim D."/>
            <person name="Ryu S."/>
            <person name="Kim W."/>
        </authorList>
    </citation>
    <scope>NUCLEOTIDE SEQUENCE [LARGE SCALE GENOMIC DNA]</scope>
    <source>
        <tissue evidence="2">Muscle</tissue>
    </source>
</reference>
<feature type="region of interest" description="Disordered" evidence="1">
    <location>
        <begin position="1"/>
        <end position="27"/>
    </location>
</feature>
<sequence>MSHRALHTSLPKATSRPMCPSRGPPRSLIPRLGSHALDTFFYKTAVGSSWFTRRHEAGRGTKVKAAQPSQGLLLREEEKAPPAH</sequence>
<comment type="caution">
    <text evidence="2">The sequence shown here is derived from an EMBL/GenBank/DDBJ whole genome shotgun (WGS) entry which is preliminary data.</text>
</comment>
<dbReference type="EMBL" id="VSRR010002977">
    <property type="protein sequence ID" value="MPC34084.1"/>
    <property type="molecule type" value="Genomic_DNA"/>
</dbReference>
<proteinExistence type="predicted"/>
<protein>
    <submittedName>
        <fullName evidence="2">Uncharacterized protein</fullName>
    </submittedName>
</protein>
<name>A0A5B7ENS7_PORTR</name>
<dbReference type="AlphaFoldDB" id="A0A5B7ENS7"/>
<feature type="region of interest" description="Disordered" evidence="1">
    <location>
        <begin position="58"/>
        <end position="84"/>
    </location>
</feature>